<name>A0A4R6WWE4_9PROT</name>
<sequence>MSAERAFAARPDEIAFAELLRLTRRNRFLPVPPQERNFVGDGDFRAIGCEFLRHFVELGGLAPDHQVLEIGCGLGRMALPLTQYLEPPLGRYTGFDVVAEGIAWAVANIAAVYDNFSFRHLDYQNALYNPAGTLREGRDPLPYAGASVDFVFMTSVVTHLEAANTAFYLAEAARLLRPGGRLFVTAFLLDAINRDLAAAGRARPPFDPGGPGPAYVSDPAHPMAAVACDHGWFLEQASASGLHLARPVAFGHWSGRRAENFQDICVFTRSPHSGSARSGNALYDSHGAGKE</sequence>
<evidence type="ECO:0000259" key="2">
    <source>
        <dbReference type="Pfam" id="PF08241"/>
    </source>
</evidence>
<dbReference type="GO" id="GO:0032259">
    <property type="term" value="P:methylation"/>
    <property type="evidence" value="ECO:0007669"/>
    <property type="project" value="UniProtKB-KW"/>
</dbReference>
<proteinExistence type="predicted"/>
<accession>A0A4R6WWE4</accession>
<dbReference type="Pfam" id="PF08241">
    <property type="entry name" value="Methyltransf_11"/>
    <property type="match status" value="1"/>
</dbReference>
<dbReference type="CDD" id="cd02440">
    <property type="entry name" value="AdoMet_MTases"/>
    <property type="match status" value="1"/>
</dbReference>
<dbReference type="RefSeq" id="WP_133613130.1">
    <property type="nucleotide sequence ID" value="NZ_SNYW01000007.1"/>
</dbReference>
<dbReference type="Proteomes" id="UP000295783">
    <property type="component" value="Unassembled WGS sequence"/>
</dbReference>
<dbReference type="InterPro" id="IPR050508">
    <property type="entry name" value="Methyltransf_Superfamily"/>
</dbReference>
<feature type="domain" description="Methyltransferase type 11" evidence="2">
    <location>
        <begin position="68"/>
        <end position="184"/>
    </location>
</feature>
<evidence type="ECO:0000313" key="3">
    <source>
        <dbReference type="EMBL" id="TDQ83372.1"/>
    </source>
</evidence>
<dbReference type="AlphaFoldDB" id="A0A4R6WWE4"/>
<dbReference type="Gene3D" id="3.40.50.150">
    <property type="entry name" value="Vaccinia Virus protein VP39"/>
    <property type="match status" value="1"/>
</dbReference>
<dbReference type="EMBL" id="SNYW01000007">
    <property type="protein sequence ID" value="TDQ83372.1"/>
    <property type="molecule type" value="Genomic_DNA"/>
</dbReference>
<gene>
    <name evidence="3" type="ORF">A8950_1658</name>
</gene>
<keyword evidence="3" id="KW-0808">Transferase</keyword>
<dbReference type="InterPro" id="IPR029063">
    <property type="entry name" value="SAM-dependent_MTases_sf"/>
</dbReference>
<dbReference type="InterPro" id="IPR013216">
    <property type="entry name" value="Methyltransf_11"/>
</dbReference>
<keyword evidence="4" id="KW-1185">Reference proteome</keyword>
<reference evidence="3 4" key="1">
    <citation type="submission" date="2019-03" db="EMBL/GenBank/DDBJ databases">
        <title>Genomic Encyclopedia of Type Strains, Phase III (KMG-III): the genomes of soil and plant-associated and newly described type strains.</title>
        <authorList>
            <person name="Whitman W."/>
        </authorList>
    </citation>
    <scope>NUCLEOTIDE SEQUENCE [LARGE SCALE GENOMIC DNA]</scope>
    <source>
        <strain evidence="3 4">CGMCC 1.7660</strain>
    </source>
</reference>
<keyword evidence="3" id="KW-0489">Methyltransferase</keyword>
<organism evidence="3 4">
    <name type="scientific">Dongia mobilis</name>
    <dbReference type="NCBI Taxonomy" id="578943"/>
    <lineage>
        <taxon>Bacteria</taxon>
        <taxon>Pseudomonadati</taxon>
        <taxon>Pseudomonadota</taxon>
        <taxon>Alphaproteobacteria</taxon>
        <taxon>Rhodospirillales</taxon>
        <taxon>Dongiaceae</taxon>
        <taxon>Dongia</taxon>
    </lineage>
</organism>
<evidence type="ECO:0000313" key="4">
    <source>
        <dbReference type="Proteomes" id="UP000295783"/>
    </source>
</evidence>
<dbReference type="PANTHER" id="PTHR42912">
    <property type="entry name" value="METHYLTRANSFERASE"/>
    <property type="match status" value="1"/>
</dbReference>
<dbReference type="PANTHER" id="PTHR42912:SF98">
    <property type="entry name" value="UNCHARACTERISED METHYLTRANSFERASE RV1498C"/>
    <property type="match status" value="1"/>
</dbReference>
<dbReference type="GO" id="GO:0008757">
    <property type="term" value="F:S-adenosylmethionine-dependent methyltransferase activity"/>
    <property type="evidence" value="ECO:0007669"/>
    <property type="project" value="InterPro"/>
</dbReference>
<comment type="caution">
    <text evidence="3">The sequence shown here is derived from an EMBL/GenBank/DDBJ whole genome shotgun (WGS) entry which is preliminary data.</text>
</comment>
<protein>
    <submittedName>
        <fullName evidence="3">Methyltransferase family protein</fullName>
    </submittedName>
</protein>
<feature type="region of interest" description="Disordered" evidence="1">
    <location>
        <begin position="271"/>
        <end position="291"/>
    </location>
</feature>
<dbReference type="OrthoDB" id="1853779at2"/>
<evidence type="ECO:0000256" key="1">
    <source>
        <dbReference type="SAM" id="MobiDB-lite"/>
    </source>
</evidence>
<dbReference type="SUPFAM" id="SSF53335">
    <property type="entry name" value="S-adenosyl-L-methionine-dependent methyltransferases"/>
    <property type="match status" value="1"/>
</dbReference>